<dbReference type="PANTHER" id="PTHR46148">
    <property type="entry name" value="CHROMO DOMAIN-CONTAINING PROTEIN"/>
    <property type="match status" value="1"/>
</dbReference>
<accession>A0A6V7QN22</accession>
<dbReference type="PANTHER" id="PTHR46148:SF60">
    <property type="entry name" value="CHROMO DOMAIN-CONTAINING PROTEIN"/>
    <property type="match status" value="1"/>
</dbReference>
<dbReference type="AlphaFoldDB" id="A0A6V7QN22"/>
<feature type="region of interest" description="Disordered" evidence="1">
    <location>
        <begin position="47"/>
        <end position="66"/>
    </location>
</feature>
<evidence type="ECO:0000313" key="2">
    <source>
        <dbReference type="EMBL" id="CAD1844156.1"/>
    </source>
</evidence>
<proteinExistence type="predicted"/>
<evidence type="ECO:0008006" key="3">
    <source>
        <dbReference type="Google" id="ProtNLM"/>
    </source>
</evidence>
<organism evidence="2">
    <name type="scientific">Ananas comosus var. bracteatus</name>
    <name type="common">red pineapple</name>
    <dbReference type="NCBI Taxonomy" id="296719"/>
    <lineage>
        <taxon>Eukaryota</taxon>
        <taxon>Viridiplantae</taxon>
        <taxon>Streptophyta</taxon>
        <taxon>Embryophyta</taxon>
        <taxon>Tracheophyta</taxon>
        <taxon>Spermatophyta</taxon>
        <taxon>Magnoliopsida</taxon>
        <taxon>Liliopsida</taxon>
        <taxon>Poales</taxon>
        <taxon>Bromeliaceae</taxon>
        <taxon>Bromelioideae</taxon>
        <taxon>Ananas</taxon>
    </lineage>
</organism>
<dbReference type="EMBL" id="LR862137">
    <property type="protein sequence ID" value="CAD1844156.1"/>
    <property type="molecule type" value="Genomic_DNA"/>
</dbReference>
<sequence length="172" mass="20261">MCYERRKRRFALPSTVSDGAISAKELCDKQRKDLEFAVVDRVSRPGTDANLARPEHVKQTPNGQSFPCPPRLITTRTTTETRGVYNVFHVSNLRKYIHNSSHVLEYEPVELREDMTYEEYPVCVLDREERKLRSRIISYVKVQWSNHAVRKATWELEKTMRKEYPHLFESTS</sequence>
<name>A0A6V7QN22_ANACO</name>
<reference evidence="2" key="1">
    <citation type="submission" date="2020-07" db="EMBL/GenBank/DDBJ databases">
        <authorList>
            <person name="Lin J."/>
        </authorList>
    </citation>
    <scope>NUCLEOTIDE SEQUENCE</scope>
</reference>
<evidence type="ECO:0000256" key="1">
    <source>
        <dbReference type="SAM" id="MobiDB-lite"/>
    </source>
</evidence>
<gene>
    <name evidence="2" type="ORF">CB5_LOCUS27367</name>
</gene>
<protein>
    <recommendedName>
        <fullName evidence="3">Chromo domain-containing protein</fullName>
    </recommendedName>
</protein>